<evidence type="ECO:0000256" key="2">
    <source>
        <dbReference type="ARBA" id="ARBA00023027"/>
    </source>
</evidence>
<dbReference type="PANTHER" id="PTHR22981">
    <property type="entry name" value="3-HYDROXYISOBUTYRATE DEHYDROGENASE-RELATED"/>
    <property type="match status" value="1"/>
</dbReference>
<name>A0ABZ2XYG2_9RHOB</name>
<dbReference type="InterPro" id="IPR013328">
    <property type="entry name" value="6PGD_dom2"/>
</dbReference>
<protein>
    <submittedName>
        <fullName evidence="5">NAD(P)-dependent oxidoreductase</fullName>
        <ecNumber evidence="5">1.1.-.-</ecNumber>
    </submittedName>
</protein>
<dbReference type="InterPro" id="IPR006115">
    <property type="entry name" value="6PGDH_NADP-bd"/>
</dbReference>
<dbReference type="InterPro" id="IPR036291">
    <property type="entry name" value="NAD(P)-bd_dom_sf"/>
</dbReference>
<accession>A0ABZ2XYG2</accession>
<dbReference type="SUPFAM" id="SSF51735">
    <property type="entry name" value="NAD(P)-binding Rossmann-fold domains"/>
    <property type="match status" value="1"/>
</dbReference>
<keyword evidence="2" id="KW-0520">NAD</keyword>
<keyword evidence="6" id="KW-1185">Reference proteome</keyword>
<dbReference type="InterPro" id="IPR015815">
    <property type="entry name" value="HIBADH-related"/>
</dbReference>
<sequence length="318" mass="33761">MEQKTRGKRKMAQERIGLIGLGNVGGFYARNLLKAFGALTVYDRDPAKCTALQSEGATIAASSADLAAQADIIVLALPNPQAVQQEVVAENGILAAANSGALVMDISTIDPETATKLYQSCDRAGYQYLECPMSGGEPGGAGHFGAQKGLITFMAGGDQAAFDRAVPVFDALGKHWMLLGPAGTGNAVKLISNLIAGLYMASMAEGFVLGAAMGISHETLLKVFRHTDAQSFTMFEEFAPYLSSNDYEEGFPVELMHKDHRLAGEMARKHNVPLYFNSLAMELYQTAMARGFGRKSHAAIVESMALAANVSLTNKGAA</sequence>
<dbReference type="EC" id="1.1.-.-" evidence="5"/>
<dbReference type="RefSeq" id="WP_343211855.1">
    <property type="nucleotide sequence ID" value="NZ_CP123585.1"/>
</dbReference>
<dbReference type="PANTHER" id="PTHR22981:SF7">
    <property type="entry name" value="3-HYDROXYISOBUTYRATE DEHYDROGENASE, MITOCHONDRIAL"/>
    <property type="match status" value="1"/>
</dbReference>
<dbReference type="SUPFAM" id="SSF48179">
    <property type="entry name" value="6-phosphogluconate dehydrogenase C-terminal domain-like"/>
    <property type="match status" value="1"/>
</dbReference>
<dbReference type="PIRSF" id="PIRSF000103">
    <property type="entry name" value="HIBADH"/>
    <property type="match status" value="1"/>
</dbReference>
<dbReference type="InterPro" id="IPR029154">
    <property type="entry name" value="HIBADH-like_NADP-bd"/>
</dbReference>
<evidence type="ECO:0000256" key="1">
    <source>
        <dbReference type="ARBA" id="ARBA00023002"/>
    </source>
</evidence>
<dbReference type="GO" id="GO:0016491">
    <property type="term" value="F:oxidoreductase activity"/>
    <property type="evidence" value="ECO:0007669"/>
    <property type="project" value="UniProtKB-KW"/>
</dbReference>
<feature type="domain" description="6-phosphogluconate dehydrogenase NADP-binding" evidence="3">
    <location>
        <begin position="15"/>
        <end position="179"/>
    </location>
</feature>
<dbReference type="Proteomes" id="UP001623232">
    <property type="component" value="Plasmid unnamed4"/>
</dbReference>
<gene>
    <name evidence="5" type="ORF">QEZ52_21545</name>
</gene>
<dbReference type="Pfam" id="PF14833">
    <property type="entry name" value="NAD_binding_11"/>
    <property type="match status" value="1"/>
</dbReference>
<reference evidence="5 6" key="1">
    <citation type="submission" date="2023-04" db="EMBL/GenBank/DDBJ databases">
        <title>Complete genome sequence of Alisedimentitalea scapharcae.</title>
        <authorList>
            <person name="Rong J.-C."/>
            <person name="Yi M.-L."/>
            <person name="Zhao Q."/>
        </authorList>
    </citation>
    <scope>NUCLEOTIDE SEQUENCE [LARGE SCALE GENOMIC DNA]</scope>
    <source>
        <strain evidence="5 6">KCTC 42119</strain>
        <plasmid evidence="5 6">unnamed4</plasmid>
    </source>
</reference>
<keyword evidence="1 5" id="KW-0560">Oxidoreductase</keyword>
<geneLocation type="plasmid" evidence="5 6">
    <name>unnamed4</name>
</geneLocation>
<dbReference type="EMBL" id="CP123585">
    <property type="protein sequence ID" value="WZK91150.1"/>
    <property type="molecule type" value="Genomic_DNA"/>
</dbReference>
<feature type="domain" description="3-hydroxyisobutyrate dehydrogenase-like NAD-binding" evidence="4">
    <location>
        <begin position="183"/>
        <end position="302"/>
    </location>
</feature>
<evidence type="ECO:0000313" key="6">
    <source>
        <dbReference type="Proteomes" id="UP001623232"/>
    </source>
</evidence>
<keyword evidence="5" id="KW-0614">Plasmid</keyword>
<evidence type="ECO:0000313" key="5">
    <source>
        <dbReference type="EMBL" id="WZK91150.1"/>
    </source>
</evidence>
<dbReference type="Gene3D" id="1.10.1040.10">
    <property type="entry name" value="N-(1-d-carboxylethyl)-l-norvaline Dehydrogenase, domain 2"/>
    <property type="match status" value="1"/>
</dbReference>
<dbReference type="InterPro" id="IPR008927">
    <property type="entry name" value="6-PGluconate_DH-like_C_sf"/>
</dbReference>
<dbReference type="Gene3D" id="3.40.50.720">
    <property type="entry name" value="NAD(P)-binding Rossmann-like Domain"/>
    <property type="match status" value="1"/>
</dbReference>
<proteinExistence type="predicted"/>
<organism evidence="5 6">
    <name type="scientific">Aliisedimentitalea scapharcae</name>
    <dbReference type="NCBI Taxonomy" id="1524259"/>
    <lineage>
        <taxon>Bacteria</taxon>
        <taxon>Pseudomonadati</taxon>
        <taxon>Pseudomonadota</taxon>
        <taxon>Alphaproteobacteria</taxon>
        <taxon>Rhodobacterales</taxon>
        <taxon>Roseobacteraceae</taxon>
        <taxon>Aliisedimentitalea</taxon>
    </lineage>
</organism>
<dbReference type="Pfam" id="PF03446">
    <property type="entry name" value="NAD_binding_2"/>
    <property type="match status" value="1"/>
</dbReference>
<evidence type="ECO:0000259" key="3">
    <source>
        <dbReference type="Pfam" id="PF03446"/>
    </source>
</evidence>
<evidence type="ECO:0000259" key="4">
    <source>
        <dbReference type="Pfam" id="PF14833"/>
    </source>
</evidence>